<comment type="similarity">
    <text evidence="2">Belongs to the ComB family.</text>
</comment>
<dbReference type="PANTHER" id="PTHR37311">
    <property type="entry name" value="2-PHOSPHOSULFOLACTATE PHOSPHATASE-RELATED"/>
    <property type="match status" value="1"/>
</dbReference>
<protein>
    <recommendedName>
        <fullName evidence="4">Probable 2-phosphosulfolactate phosphatase</fullName>
        <ecNumber evidence="3">3.1.3.71</ecNumber>
    </recommendedName>
</protein>
<dbReference type="GO" id="GO:0050545">
    <property type="term" value="F:sulfopyruvate decarboxylase activity"/>
    <property type="evidence" value="ECO:0007669"/>
    <property type="project" value="TreeGrafter"/>
</dbReference>
<dbReference type="GO" id="GO:0050532">
    <property type="term" value="F:2-phosphosulfolactate phosphatase activity"/>
    <property type="evidence" value="ECO:0007669"/>
    <property type="project" value="UniProtKB-EC"/>
</dbReference>
<dbReference type="EMBL" id="SORI01000003">
    <property type="protein sequence ID" value="TDY62814.1"/>
    <property type="molecule type" value="Genomic_DNA"/>
</dbReference>
<evidence type="ECO:0000313" key="8">
    <source>
        <dbReference type="EMBL" id="TDY62814.1"/>
    </source>
</evidence>
<evidence type="ECO:0000256" key="2">
    <source>
        <dbReference type="ARBA" id="ARBA00009997"/>
    </source>
</evidence>
<dbReference type="OrthoDB" id="4913at2"/>
<comment type="caution">
    <text evidence="8">The sequence shown here is derived from an EMBL/GenBank/DDBJ whole genome shotgun (WGS) entry which is preliminary data.</text>
</comment>
<dbReference type="InterPro" id="IPR036702">
    <property type="entry name" value="ComB-like_sf"/>
</dbReference>
<dbReference type="EC" id="3.1.3.71" evidence="3"/>
<reference evidence="8 9" key="1">
    <citation type="submission" date="2019-03" db="EMBL/GenBank/DDBJ databases">
        <title>Genomic Encyclopedia of Type Strains, Phase IV (KMG-IV): sequencing the most valuable type-strain genomes for metagenomic binning, comparative biology and taxonomic classification.</title>
        <authorList>
            <person name="Goeker M."/>
        </authorList>
    </citation>
    <scope>NUCLEOTIDE SEQUENCE [LARGE SCALE GENOMIC DNA]</scope>
    <source>
        <strain evidence="8 9">DSM 25964</strain>
    </source>
</reference>
<dbReference type="PANTHER" id="PTHR37311:SF1">
    <property type="entry name" value="2-PHOSPHOSULFOLACTATE PHOSPHATASE-RELATED"/>
    <property type="match status" value="1"/>
</dbReference>
<comment type="catalytic activity">
    <reaction evidence="7">
        <text>(2R)-O-phospho-3-sulfolactate + H2O = (2R)-3-sulfolactate + phosphate</text>
        <dbReference type="Rhea" id="RHEA:23416"/>
        <dbReference type="ChEBI" id="CHEBI:15377"/>
        <dbReference type="ChEBI" id="CHEBI:15597"/>
        <dbReference type="ChEBI" id="CHEBI:43474"/>
        <dbReference type="ChEBI" id="CHEBI:58738"/>
        <dbReference type="EC" id="3.1.3.71"/>
    </reaction>
</comment>
<keyword evidence="5" id="KW-0378">Hydrolase</keyword>
<evidence type="ECO:0000256" key="4">
    <source>
        <dbReference type="ARBA" id="ARBA00021948"/>
    </source>
</evidence>
<dbReference type="GO" id="GO:0000287">
    <property type="term" value="F:magnesium ion binding"/>
    <property type="evidence" value="ECO:0007669"/>
    <property type="project" value="InterPro"/>
</dbReference>
<organism evidence="8 9">
    <name type="scientific">Aminivibrio pyruvatiphilus</name>
    <dbReference type="NCBI Taxonomy" id="1005740"/>
    <lineage>
        <taxon>Bacteria</taxon>
        <taxon>Thermotogati</taxon>
        <taxon>Synergistota</taxon>
        <taxon>Synergistia</taxon>
        <taxon>Synergistales</taxon>
        <taxon>Aminobacteriaceae</taxon>
        <taxon>Aminivibrio</taxon>
    </lineage>
</organism>
<dbReference type="SUPFAM" id="SSF142823">
    <property type="entry name" value="ComB-like"/>
    <property type="match status" value="1"/>
</dbReference>
<evidence type="ECO:0000256" key="3">
    <source>
        <dbReference type="ARBA" id="ARBA00012953"/>
    </source>
</evidence>
<evidence type="ECO:0000256" key="5">
    <source>
        <dbReference type="ARBA" id="ARBA00022801"/>
    </source>
</evidence>
<gene>
    <name evidence="8" type="ORF">C8D99_10334</name>
</gene>
<evidence type="ECO:0000256" key="1">
    <source>
        <dbReference type="ARBA" id="ARBA00001946"/>
    </source>
</evidence>
<evidence type="ECO:0000256" key="6">
    <source>
        <dbReference type="ARBA" id="ARBA00022842"/>
    </source>
</evidence>
<comment type="cofactor">
    <cofactor evidence="1">
        <name>Mg(2+)</name>
        <dbReference type="ChEBI" id="CHEBI:18420"/>
    </cofactor>
</comment>
<dbReference type="Proteomes" id="UP000295066">
    <property type="component" value="Unassembled WGS sequence"/>
</dbReference>
<dbReference type="Pfam" id="PF04029">
    <property type="entry name" value="2-ph_phosp"/>
    <property type="match status" value="1"/>
</dbReference>
<name>A0A4R8MBV8_9BACT</name>
<evidence type="ECO:0000313" key="9">
    <source>
        <dbReference type="Proteomes" id="UP000295066"/>
    </source>
</evidence>
<dbReference type="InterPro" id="IPR005238">
    <property type="entry name" value="ComB-like"/>
</dbReference>
<dbReference type="Gene3D" id="3.90.1560.10">
    <property type="entry name" value="ComB-like"/>
    <property type="match status" value="1"/>
</dbReference>
<dbReference type="RefSeq" id="WP_133956370.1">
    <property type="nucleotide sequence ID" value="NZ_SORI01000003.1"/>
</dbReference>
<sequence>MTVKADVVLSPEEILPEADSWLVIDILRATTTMCAFFDGGGKILHPCPSVEDAFLLRDRLAAEGRNPLLMGERNALPPAGFDLGNSPLELLEYGPSRRPEAVMATTNGTRALLKAAASGKPVRPVCARNASAVLDASLKDGGSVGILCAGLHGRAALDDTACAGLLVELLLRRGDAELQDGAVMALDVWRSGGRDMAAILRRSVHGRRILALGFEKDLACAGETDVSRSVAQLEEAETGGPVLRTR</sequence>
<proteinExistence type="inferred from homology"/>
<dbReference type="AlphaFoldDB" id="A0A4R8MBV8"/>
<keyword evidence="9" id="KW-1185">Reference proteome</keyword>
<accession>A0A4R8MBV8</accession>
<keyword evidence="6" id="KW-0460">Magnesium</keyword>
<evidence type="ECO:0000256" key="7">
    <source>
        <dbReference type="ARBA" id="ARBA00033711"/>
    </source>
</evidence>